<evidence type="ECO:0000256" key="5">
    <source>
        <dbReference type="ARBA" id="ARBA00023274"/>
    </source>
</evidence>
<dbReference type="Gene3D" id="1.10.1900.20">
    <property type="entry name" value="Ribosomal protein L20"/>
    <property type="match status" value="1"/>
</dbReference>
<keyword evidence="2 7" id="KW-0699">rRNA-binding</keyword>
<comment type="function">
    <text evidence="7 8">Binds directly to 23S ribosomal RNA and is necessary for the in vitro assembly process of the 50S ribosomal subunit. It is not involved in the protein synthesizing functions of that subunit.</text>
</comment>
<keyword evidence="10" id="KW-1185">Reference proteome</keyword>
<gene>
    <name evidence="7 9" type="primary">rplT</name>
    <name evidence="9" type="ORF">Pla163_19820</name>
</gene>
<dbReference type="CDD" id="cd07026">
    <property type="entry name" value="Ribosomal_L20"/>
    <property type="match status" value="1"/>
</dbReference>
<dbReference type="RefSeq" id="WP_145187154.1">
    <property type="nucleotide sequence ID" value="NZ_CP036290.1"/>
</dbReference>
<dbReference type="InterPro" id="IPR005813">
    <property type="entry name" value="Ribosomal_bL20"/>
</dbReference>
<evidence type="ECO:0000256" key="8">
    <source>
        <dbReference type="RuleBase" id="RU000560"/>
    </source>
</evidence>
<sequence>MVRVTYGAPRRQKKNRYFKQARGFRGGRSKLWRTVRETLLRSWAFAFRDRKQRKRQFRRLWIIRINAAARQRGINYSSLMSGLTKTEIELNRKQLSELAIHDPAAFDAIVDQAKEALAAR</sequence>
<dbReference type="GO" id="GO:1990904">
    <property type="term" value="C:ribonucleoprotein complex"/>
    <property type="evidence" value="ECO:0007669"/>
    <property type="project" value="UniProtKB-KW"/>
</dbReference>
<dbReference type="GO" id="GO:0000027">
    <property type="term" value="P:ribosomal large subunit assembly"/>
    <property type="evidence" value="ECO:0007669"/>
    <property type="project" value="UniProtKB-UniRule"/>
</dbReference>
<keyword evidence="5 7" id="KW-0687">Ribonucleoprotein</keyword>
<keyword evidence="4 7" id="KW-0689">Ribosomal protein</keyword>
<dbReference type="InterPro" id="IPR049946">
    <property type="entry name" value="RIBOSOMAL_L20_CS"/>
</dbReference>
<name>A0A518D064_9BACT</name>
<accession>A0A518D064</accession>
<evidence type="ECO:0000256" key="1">
    <source>
        <dbReference type="ARBA" id="ARBA00007698"/>
    </source>
</evidence>
<dbReference type="AlphaFoldDB" id="A0A518D064"/>
<dbReference type="FunFam" id="1.10.1900.20:FF:000001">
    <property type="entry name" value="50S ribosomal protein L20"/>
    <property type="match status" value="1"/>
</dbReference>
<organism evidence="9 10">
    <name type="scientific">Rohdeia mirabilis</name>
    <dbReference type="NCBI Taxonomy" id="2528008"/>
    <lineage>
        <taxon>Bacteria</taxon>
        <taxon>Pseudomonadati</taxon>
        <taxon>Planctomycetota</taxon>
        <taxon>Planctomycetia</taxon>
        <taxon>Planctomycetia incertae sedis</taxon>
        <taxon>Rohdeia</taxon>
    </lineage>
</organism>
<dbReference type="PROSITE" id="PS00937">
    <property type="entry name" value="RIBOSOMAL_L20"/>
    <property type="match status" value="1"/>
</dbReference>
<dbReference type="NCBIfam" id="TIGR01032">
    <property type="entry name" value="rplT_bact"/>
    <property type="match status" value="1"/>
</dbReference>
<protein>
    <recommendedName>
        <fullName evidence="6 7">Large ribosomal subunit protein bL20</fullName>
    </recommendedName>
</protein>
<dbReference type="GO" id="GO:0006412">
    <property type="term" value="P:translation"/>
    <property type="evidence" value="ECO:0007669"/>
    <property type="project" value="InterPro"/>
</dbReference>
<comment type="similarity">
    <text evidence="1 7 8">Belongs to the bacterial ribosomal protein bL20 family.</text>
</comment>
<reference evidence="9 10" key="1">
    <citation type="submission" date="2019-02" db="EMBL/GenBank/DDBJ databases">
        <title>Deep-cultivation of Planctomycetes and their phenomic and genomic characterization uncovers novel biology.</title>
        <authorList>
            <person name="Wiegand S."/>
            <person name="Jogler M."/>
            <person name="Boedeker C."/>
            <person name="Pinto D."/>
            <person name="Vollmers J."/>
            <person name="Rivas-Marin E."/>
            <person name="Kohn T."/>
            <person name="Peeters S.H."/>
            <person name="Heuer A."/>
            <person name="Rast P."/>
            <person name="Oberbeckmann S."/>
            <person name="Bunk B."/>
            <person name="Jeske O."/>
            <person name="Meyerdierks A."/>
            <person name="Storesund J.E."/>
            <person name="Kallscheuer N."/>
            <person name="Luecker S."/>
            <person name="Lage O.M."/>
            <person name="Pohl T."/>
            <person name="Merkel B.J."/>
            <person name="Hornburger P."/>
            <person name="Mueller R.-W."/>
            <person name="Bruemmer F."/>
            <person name="Labrenz M."/>
            <person name="Spormann A.M."/>
            <person name="Op den Camp H."/>
            <person name="Overmann J."/>
            <person name="Amann R."/>
            <person name="Jetten M.S.M."/>
            <person name="Mascher T."/>
            <person name="Medema M.H."/>
            <person name="Devos D.P."/>
            <person name="Kaster A.-K."/>
            <person name="Ovreas L."/>
            <person name="Rohde M."/>
            <person name="Galperin M.Y."/>
            <person name="Jogler C."/>
        </authorList>
    </citation>
    <scope>NUCLEOTIDE SEQUENCE [LARGE SCALE GENOMIC DNA]</scope>
    <source>
        <strain evidence="9 10">Pla163</strain>
    </source>
</reference>
<evidence type="ECO:0000256" key="2">
    <source>
        <dbReference type="ARBA" id="ARBA00022730"/>
    </source>
</evidence>
<proteinExistence type="inferred from homology"/>
<dbReference type="OrthoDB" id="9808966at2"/>
<dbReference type="Gene3D" id="6.10.160.10">
    <property type="match status" value="1"/>
</dbReference>
<dbReference type="GO" id="GO:0003735">
    <property type="term" value="F:structural constituent of ribosome"/>
    <property type="evidence" value="ECO:0007669"/>
    <property type="project" value="InterPro"/>
</dbReference>
<dbReference type="EMBL" id="CP036290">
    <property type="protein sequence ID" value="QDU84864.1"/>
    <property type="molecule type" value="Genomic_DNA"/>
</dbReference>
<evidence type="ECO:0000256" key="6">
    <source>
        <dbReference type="ARBA" id="ARBA00035172"/>
    </source>
</evidence>
<evidence type="ECO:0000256" key="7">
    <source>
        <dbReference type="HAMAP-Rule" id="MF_00382"/>
    </source>
</evidence>
<evidence type="ECO:0000256" key="3">
    <source>
        <dbReference type="ARBA" id="ARBA00022884"/>
    </source>
</evidence>
<dbReference type="PRINTS" id="PR00062">
    <property type="entry name" value="RIBOSOMALL20"/>
</dbReference>
<evidence type="ECO:0000256" key="4">
    <source>
        <dbReference type="ARBA" id="ARBA00022980"/>
    </source>
</evidence>
<dbReference type="SUPFAM" id="SSF74731">
    <property type="entry name" value="Ribosomal protein L20"/>
    <property type="match status" value="1"/>
</dbReference>
<dbReference type="PANTHER" id="PTHR10986">
    <property type="entry name" value="39S RIBOSOMAL PROTEIN L20"/>
    <property type="match status" value="1"/>
</dbReference>
<dbReference type="Pfam" id="PF00453">
    <property type="entry name" value="Ribosomal_L20"/>
    <property type="match status" value="1"/>
</dbReference>
<dbReference type="GO" id="GO:0019843">
    <property type="term" value="F:rRNA binding"/>
    <property type="evidence" value="ECO:0007669"/>
    <property type="project" value="UniProtKB-UniRule"/>
</dbReference>
<dbReference type="InterPro" id="IPR035566">
    <property type="entry name" value="Ribosomal_protein_bL20_C"/>
</dbReference>
<evidence type="ECO:0000313" key="10">
    <source>
        <dbReference type="Proteomes" id="UP000319342"/>
    </source>
</evidence>
<dbReference type="GO" id="GO:0005840">
    <property type="term" value="C:ribosome"/>
    <property type="evidence" value="ECO:0007669"/>
    <property type="project" value="UniProtKB-KW"/>
</dbReference>
<dbReference type="HAMAP" id="MF_00382">
    <property type="entry name" value="Ribosomal_bL20"/>
    <property type="match status" value="1"/>
</dbReference>
<evidence type="ECO:0000313" key="9">
    <source>
        <dbReference type="EMBL" id="QDU84864.1"/>
    </source>
</evidence>
<keyword evidence="3 7" id="KW-0694">RNA-binding</keyword>
<dbReference type="Proteomes" id="UP000319342">
    <property type="component" value="Chromosome"/>
</dbReference>